<dbReference type="AlphaFoldDB" id="A0A0H3D2E5"/>
<evidence type="ECO:0008006" key="4">
    <source>
        <dbReference type="Google" id="ProtNLM"/>
    </source>
</evidence>
<accession>A0A0H3D2E5</accession>
<dbReference type="InterPro" id="IPR047789">
    <property type="entry name" value="CU044_5270-like"/>
</dbReference>
<dbReference type="HOGENOM" id="CLU_067815_1_0_11"/>
<reference evidence="2 3" key="1">
    <citation type="journal article" date="2010" name="Cell Res.">
        <title>Complete genome sequence of the rifamycin SV-producing Amycolatopsis mediterranei U32 revealed its genetic characteristics in phylogeny and metabolism.</title>
        <authorList>
            <person name="Zhao W."/>
            <person name="Zhong Y."/>
            <person name="Yuan H."/>
            <person name="Wang J."/>
            <person name="Zheng H."/>
            <person name="Wang Y."/>
            <person name="Cen X."/>
            <person name="Xu F."/>
            <person name="Bai J."/>
            <person name="Han X."/>
            <person name="Lu G."/>
            <person name="Zhu Y."/>
            <person name="Shao Z."/>
            <person name="Yan H."/>
            <person name="Li C."/>
            <person name="Peng N."/>
            <person name="Zhang Z."/>
            <person name="Zhang Y."/>
            <person name="Lin W."/>
            <person name="Fan Y."/>
            <person name="Qin Z."/>
            <person name="Hu Y."/>
            <person name="Zhu B."/>
            <person name="Wang S."/>
            <person name="Ding X."/>
            <person name="Zhao G.P."/>
        </authorList>
    </citation>
    <scope>NUCLEOTIDE SEQUENCE [LARGE SCALE GENOMIC DNA]</scope>
    <source>
        <strain evidence="3">U-32</strain>
    </source>
</reference>
<dbReference type="KEGG" id="amd:AMED_3337"/>
<dbReference type="PATRIC" id="fig|749927.5.peg.3446"/>
<keyword evidence="1" id="KW-0472">Membrane</keyword>
<gene>
    <name evidence="2" type="ordered locus">AMED_3337</name>
</gene>
<dbReference type="Proteomes" id="UP000000328">
    <property type="component" value="Chromosome"/>
</dbReference>
<evidence type="ECO:0000313" key="3">
    <source>
        <dbReference type="Proteomes" id="UP000000328"/>
    </source>
</evidence>
<keyword evidence="1" id="KW-1133">Transmembrane helix</keyword>
<protein>
    <recommendedName>
        <fullName evidence="4">CU044_5270 family protein</fullName>
    </recommendedName>
</protein>
<evidence type="ECO:0000313" key="2">
    <source>
        <dbReference type="EMBL" id="ADJ45124.1"/>
    </source>
</evidence>
<dbReference type="NCBIfam" id="NF038083">
    <property type="entry name" value="CU044_5270_fam"/>
    <property type="match status" value="1"/>
</dbReference>
<dbReference type="eggNOG" id="ENOG5033NHJ">
    <property type="taxonomic scope" value="Bacteria"/>
</dbReference>
<name>A0A0H3D2E5_AMYMU</name>
<dbReference type="OrthoDB" id="3612087at2"/>
<feature type="transmembrane region" description="Helical" evidence="1">
    <location>
        <begin position="44"/>
        <end position="64"/>
    </location>
</feature>
<proteinExistence type="predicted"/>
<evidence type="ECO:0000256" key="1">
    <source>
        <dbReference type="SAM" id="Phobius"/>
    </source>
</evidence>
<keyword evidence="1" id="KW-0812">Transmembrane</keyword>
<dbReference type="EMBL" id="CP002000">
    <property type="protein sequence ID" value="ADJ45124.1"/>
    <property type="molecule type" value="Genomic_DNA"/>
</dbReference>
<dbReference type="RefSeq" id="WP_013225196.1">
    <property type="nucleotide sequence ID" value="NC_014318.1"/>
</dbReference>
<sequence>MDELDLIRTRAETVGFAPAEHLAPARERLLAAARGERRHRPRRWFWLAGASIGLAAAITAVVALTPADRVGVGAGVAHADPVKVLTAAADTALKEPAKPPRPDQFLYVKTEYAIPPNREVWLSVDGTRDSLIGSFKEGGCRNGKAPMYGTNDPRFEGKFEDCAPRRAYRTDLPTTADAMLAYLYDKEEDREGRAGYIGKAVYTLADEQALQPASYAALFAAAARVPGLTALDHVTDGAGRPGVGIEFPVSPGSDPKAKPIVLVFDATTYQFLGTTDSAVTVKTYVDEVGQRP</sequence>
<dbReference type="GeneID" id="92871092"/>
<organism evidence="2 3">
    <name type="scientific">Amycolatopsis mediterranei (strain U-32)</name>
    <dbReference type="NCBI Taxonomy" id="749927"/>
    <lineage>
        <taxon>Bacteria</taxon>
        <taxon>Bacillati</taxon>
        <taxon>Actinomycetota</taxon>
        <taxon>Actinomycetes</taxon>
        <taxon>Pseudonocardiales</taxon>
        <taxon>Pseudonocardiaceae</taxon>
        <taxon>Amycolatopsis</taxon>
    </lineage>
</organism>